<evidence type="ECO:0000256" key="1">
    <source>
        <dbReference type="ARBA" id="ARBA00004196"/>
    </source>
</evidence>
<evidence type="ECO:0000256" key="7">
    <source>
        <dbReference type="ARBA" id="ARBA00023004"/>
    </source>
</evidence>
<dbReference type="NCBIfam" id="TIGR01412">
    <property type="entry name" value="tat_substr_1"/>
    <property type="match status" value="1"/>
</dbReference>
<evidence type="ECO:0000259" key="15">
    <source>
        <dbReference type="Pfam" id="PF04261"/>
    </source>
</evidence>
<protein>
    <recommendedName>
        <fullName evidence="10 13">Deferrochelatase</fullName>
        <ecNumber evidence="13">1.11.1.-</ecNumber>
    </recommendedName>
    <alternativeName>
        <fullName evidence="11 13">Peroxidase EfeB</fullName>
    </alternativeName>
</protein>
<comment type="function">
    <text evidence="13">Involved in the recovery of exogenous heme iron. Extracts iron from heme while preserving the protoporphyrin ring intact.</text>
</comment>
<evidence type="ECO:0000256" key="5">
    <source>
        <dbReference type="ARBA" id="ARBA00022729"/>
    </source>
</evidence>
<feature type="domain" description="Dyp-type peroxidase C-terminal" evidence="16">
    <location>
        <begin position="235"/>
        <end position="416"/>
    </location>
</feature>
<keyword evidence="5" id="KW-0732">Signal</keyword>
<keyword evidence="4 13" id="KW-0479">Metal-binding</keyword>
<dbReference type="InterPro" id="IPR006314">
    <property type="entry name" value="Dyp_peroxidase"/>
</dbReference>
<reference evidence="17 18" key="1">
    <citation type="journal article" date="2014" name="Genome Announc.">
        <title>Draft Genome Sequence of Paenibacillus pini JCM 16418T, Isolated from the Rhizosphere of Pine Tree.</title>
        <authorList>
            <person name="Yuki M."/>
            <person name="Oshima K."/>
            <person name="Suda W."/>
            <person name="Oshida Y."/>
            <person name="Kitamura K."/>
            <person name="Iida Y."/>
            <person name="Hattori M."/>
            <person name="Ohkuma M."/>
        </authorList>
    </citation>
    <scope>NUCLEOTIDE SEQUENCE [LARGE SCALE GENOMIC DNA]</scope>
    <source>
        <strain evidence="17 18">JCM 16418</strain>
    </source>
</reference>
<keyword evidence="7 13" id="KW-0408">Iron</keyword>
<evidence type="ECO:0000259" key="16">
    <source>
        <dbReference type="Pfam" id="PF20628"/>
    </source>
</evidence>
<evidence type="ECO:0000256" key="12">
    <source>
        <dbReference type="ARBA" id="ARBA00048856"/>
    </source>
</evidence>
<comment type="caution">
    <text evidence="17">The sequence shown here is derived from an EMBL/GenBank/DDBJ whole genome shotgun (WGS) entry which is preliminary data.</text>
</comment>
<dbReference type="PANTHER" id="PTHR30521:SF4">
    <property type="entry name" value="DEFERROCHELATASE"/>
    <property type="match status" value="1"/>
</dbReference>
<keyword evidence="6 13" id="KW-0560">Oxidoreductase</keyword>
<keyword evidence="14" id="KW-1133">Transmembrane helix</keyword>
<dbReference type="AlphaFoldDB" id="W7YCS0"/>
<keyword evidence="8" id="KW-0456">Lyase</keyword>
<sequence length="427" mass="46095">MSDTTNKSNQDSILKKPLSRRDVLRLAGTGGLGLLLGGGSIGGILAAQNKKKAVASPIDAAHTVPFYGQHQAGVVTPSQNFIYFASFDVTTKERNSLKKLFQAWTEASVAMTEGAMVGTDNHNLNLPPSDTGEAAGLTPARCTITFGAGPSLFDSRFGLQSKRPPNFKDLPAFSSEQLEPEWCGGDLVVQVCADDLQVAFHAIRNLVRIARGTAVLRWTQEGFQRTGQADPAAGTPRNLLGFKDGTGNPDVKDSKLMNNVVWAQSSDGASWMSGGTYMAVRRVRMRIEIWDRSSLRDQEATFGRYRDSGAPLGSKQEFDPVDLKSAGEDGKLHIPANSHMALTKGDGSVQLLRRSYSYSGGINLKTGQLDAGLLFISFQRDIKQFVTIQERLAKSDKLNEYTVHVGSAIFACFPGVSKGGYIGDTLL</sequence>
<dbReference type="InterPro" id="IPR006311">
    <property type="entry name" value="TAT_signal"/>
</dbReference>
<keyword evidence="18" id="KW-1185">Reference proteome</keyword>
<dbReference type="PROSITE" id="PS51404">
    <property type="entry name" value="DYP_PEROXIDASE"/>
    <property type="match status" value="1"/>
</dbReference>
<dbReference type="GO" id="GO:0005829">
    <property type="term" value="C:cytosol"/>
    <property type="evidence" value="ECO:0007669"/>
    <property type="project" value="TreeGrafter"/>
</dbReference>
<dbReference type="Proteomes" id="UP000019364">
    <property type="component" value="Unassembled WGS sequence"/>
</dbReference>
<dbReference type="GO" id="GO:0020037">
    <property type="term" value="F:heme binding"/>
    <property type="evidence" value="ECO:0007669"/>
    <property type="project" value="InterPro"/>
</dbReference>
<dbReference type="GO" id="GO:0004601">
    <property type="term" value="F:peroxidase activity"/>
    <property type="evidence" value="ECO:0007669"/>
    <property type="project" value="UniProtKB-KW"/>
</dbReference>
<dbReference type="PANTHER" id="PTHR30521">
    <property type="entry name" value="DEFERROCHELATASE/PEROXIDASE"/>
    <property type="match status" value="1"/>
</dbReference>
<dbReference type="OrthoDB" id="9781066at2"/>
<evidence type="ECO:0000256" key="14">
    <source>
        <dbReference type="SAM" id="Phobius"/>
    </source>
</evidence>
<organism evidence="17 18">
    <name type="scientific">Paenibacillus pini JCM 16418</name>
    <dbReference type="NCBI Taxonomy" id="1236976"/>
    <lineage>
        <taxon>Bacteria</taxon>
        <taxon>Bacillati</taxon>
        <taxon>Bacillota</taxon>
        <taxon>Bacilli</taxon>
        <taxon>Bacillales</taxon>
        <taxon>Paenibacillaceae</taxon>
        <taxon>Paenibacillus</taxon>
    </lineage>
</organism>
<keyword evidence="14" id="KW-0472">Membrane</keyword>
<evidence type="ECO:0000313" key="17">
    <source>
        <dbReference type="EMBL" id="GAF08705.1"/>
    </source>
</evidence>
<evidence type="ECO:0000256" key="4">
    <source>
        <dbReference type="ARBA" id="ARBA00022723"/>
    </source>
</evidence>
<name>W7YCS0_9BACL</name>
<dbReference type="SUPFAM" id="SSF54909">
    <property type="entry name" value="Dimeric alpha+beta barrel"/>
    <property type="match status" value="1"/>
</dbReference>
<dbReference type="Pfam" id="PF20628">
    <property type="entry name" value="Dyp_perox_C"/>
    <property type="match status" value="1"/>
</dbReference>
<dbReference type="InterPro" id="IPR048328">
    <property type="entry name" value="Dyp_perox_C"/>
</dbReference>
<evidence type="ECO:0000256" key="13">
    <source>
        <dbReference type="RuleBase" id="RU365017"/>
    </source>
</evidence>
<dbReference type="Pfam" id="PF04261">
    <property type="entry name" value="Dyp_perox_N"/>
    <property type="match status" value="1"/>
</dbReference>
<evidence type="ECO:0000256" key="11">
    <source>
        <dbReference type="ARBA" id="ARBA00033775"/>
    </source>
</evidence>
<comment type="catalytic activity">
    <reaction evidence="12">
        <text>heme b + 2 H(+) = protoporphyrin IX + Fe(2+)</text>
        <dbReference type="Rhea" id="RHEA:22584"/>
        <dbReference type="ChEBI" id="CHEBI:15378"/>
        <dbReference type="ChEBI" id="CHEBI:29033"/>
        <dbReference type="ChEBI" id="CHEBI:57306"/>
        <dbReference type="ChEBI" id="CHEBI:60344"/>
        <dbReference type="EC" id="4.98.1.1"/>
    </reaction>
    <physiologicalReaction direction="left-to-right" evidence="12">
        <dbReference type="Rhea" id="RHEA:22585"/>
    </physiologicalReaction>
</comment>
<evidence type="ECO:0000256" key="3">
    <source>
        <dbReference type="ARBA" id="ARBA00022617"/>
    </source>
</evidence>
<evidence type="ECO:0000256" key="8">
    <source>
        <dbReference type="ARBA" id="ARBA00023239"/>
    </source>
</evidence>
<dbReference type="EMBL" id="BAVZ01000007">
    <property type="protein sequence ID" value="GAF08705.1"/>
    <property type="molecule type" value="Genomic_DNA"/>
</dbReference>
<evidence type="ECO:0000256" key="9">
    <source>
        <dbReference type="ARBA" id="ARBA00025737"/>
    </source>
</evidence>
<evidence type="ECO:0000256" key="2">
    <source>
        <dbReference type="ARBA" id="ARBA00022559"/>
    </source>
</evidence>
<dbReference type="GO" id="GO:0033212">
    <property type="term" value="P:iron import into cell"/>
    <property type="evidence" value="ECO:0007669"/>
    <property type="project" value="InterPro"/>
</dbReference>
<dbReference type="STRING" id="1236976.JCM16418_2795"/>
<dbReference type="GO" id="GO:0046872">
    <property type="term" value="F:metal ion binding"/>
    <property type="evidence" value="ECO:0007669"/>
    <property type="project" value="UniProtKB-KW"/>
</dbReference>
<comment type="similarity">
    <text evidence="9 13">Belongs to the DyP-type peroxidase family.</text>
</comment>
<dbReference type="GO" id="GO:0004325">
    <property type="term" value="F:ferrochelatase activity"/>
    <property type="evidence" value="ECO:0007669"/>
    <property type="project" value="UniProtKB-EC"/>
</dbReference>
<keyword evidence="14" id="KW-0812">Transmembrane</keyword>
<dbReference type="NCBIfam" id="TIGR01413">
    <property type="entry name" value="Dyp_perox_fam"/>
    <property type="match status" value="1"/>
</dbReference>
<dbReference type="InterPro" id="IPR011008">
    <property type="entry name" value="Dimeric_a/b-barrel"/>
</dbReference>
<feature type="domain" description="Dyp-type peroxidase N-terminal" evidence="15">
    <location>
        <begin position="71"/>
        <end position="224"/>
    </location>
</feature>
<keyword evidence="3 13" id="KW-0349">Heme</keyword>
<gene>
    <name evidence="17" type="ORF">JCM16418_2795</name>
</gene>
<dbReference type="InterPro" id="IPR006313">
    <property type="entry name" value="EfeB/EfeN"/>
</dbReference>
<evidence type="ECO:0000256" key="10">
    <source>
        <dbReference type="ARBA" id="ARBA00033771"/>
    </source>
</evidence>
<evidence type="ECO:0000256" key="6">
    <source>
        <dbReference type="ARBA" id="ARBA00023002"/>
    </source>
</evidence>
<accession>W7YCS0</accession>
<dbReference type="InterPro" id="IPR048327">
    <property type="entry name" value="Dyp_perox_N"/>
</dbReference>
<keyword evidence="2 13" id="KW-0575">Peroxidase</keyword>
<evidence type="ECO:0000313" key="18">
    <source>
        <dbReference type="Proteomes" id="UP000019364"/>
    </source>
</evidence>
<dbReference type="eggNOG" id="COG2837">
    <property type="taxonomic scope" value="Bacteria"/>
</dbReference>
<dbReference type="EC" id="1.11.1.-" evidence="13"/>
<comment type="subcellular location">
    <subcellularLocation>
        <location evidence="1">Cell envelope</location>
    </subcellularLocation>
</comment>
<dbReference type="GO" id="GO:0030313">
    <property type="term" value="C:cell envelope"/>
    <property type="evidence" value="ECO:0007669"/>
    <property type="project" value="UniProtKB-SubCell"/>
</dbReference>
<comment type="cofactor">
    <cofactor evidence="13">
        <name>heme b</name>
        <dbReference type="ChEBI" id="CHEBI:60344"/>
    </cofactor>
    <text evidence="13">Binds 1 heme b (iron(II)-protoporphyrin IX) group non-covalently per subunit.</text>
</comment>
<feature type="transmembrane region" description="Helical" evidence="14">
    <location>
        <begin position="23"/>
        <end position="47"/>
    </location>
</feature>
<dbReference type="PROSITE" id="PS51318">
    <property type="entry name" value="TAT"/>
    <property type="match status" value="1"/>
</dbReference>
<dbReference type="RefSeq" id="WP_052020247.1">
    <property type="nucleotide sequence ID" value="NZ_BAVZ01000007.1"/>
</dbReference>
<proteinExistence type="inferred from homology"/>